<dbReference type="EMBL" id="KK914353">
    <property type="protein sequence ID" value="KDP39075.1"/>
    <property type="molecule type" value="Genomic_DNA"/>
</dbReference>
<gene>
    <name evidence="8" type="ORF">JCGZ_00832</name>
</gene>
<dbReference type="Proteomes" id="UP000027138">
    <property type="component" value="Unassembled WGS sequence"/>
</dbReference>
<dbReference type="CDD" id="cd08875">
    <property type="entry name" value="START_ArGLABRA2_like"/>
    <property type="match status" value="1"/>
</dbReference>
<organism evidence="8 9">
    <name type="scientific">Jatropha curcas</name>
    <name type="common">Barbados nut</name>
    <dbReference type="NCBI Taxonomy" id="180498"/>
    <lineage>
        <taxon>Eukaryota</taxon>
        <taxon>Viridiplantae</taxon>
        <taxon>Streptophyta</taxon>
        <taxon>Embryophyta</taxon>
        <taxon>Tracheophyta</taxon>
        <taxon>Spermatophyta</taxon>
        <taxon>Magnoliopsida</taxon>
        <taxon>eudicotyledons</taxon>
        <taxon>Gunneridae</taxon>
        <taxon>Pentapetalae</taxon>
        <taxon>rosids</taxon>
        <taxon>fabids</taxon>
        <taxon>Malpighiales</taxon>
        <taxon>Euphorbiaceae</taxon>
        <taxon>Crotonoideae</taxon>
        <taxon>Jatropheae</taxon>
        <taxon>Jatropha</taxon>
    </lineage>
</organism>
<proteinExistence type="predicted"/>
<dbReference type="GO" id="GO:0003677">
    <property type="term" value="F:DNA binding"/>
    <property type="evidence" value="ECO:0007669"/>
    <property type="project" value="UniProtKB-KW"/>
</dbReference>
<sequence length="657" mass="73291">MSGSSRESHCQRRRIDNIDEGIVGYQICNGAASRNGGGGIRDIMISSVEGLADEGEEMENRGELGLEPEINPQADYIIPNNEENPFPSPTSSQSPQHSPQSVVDSVSSSSMPVEINRASDLLMAVSLAAEPNKIKISELANSAMEELVRKAFGGDLLWQRQVDSDIERLNEAEYIREFRAFDASLEEIMRMIEVGDPQCFATLDGNYDFTCAFQQKPTLPREIEPGALQTEASREVGFVKMNATSIVEWLMDLNQWSLAFSKIVSRATILGVLSTGMSGSYDETLQVMRAEFQVPTPLVPIRECQFARYCKQVGSSTWGVVDVSLEDLFPYPILKFRRRPSGCLIEEMSDGNSKVTWVEHVEVDNTLVHRIFQPLVLSGIAFSARRWVATLIQHCEWVATVMCRNVPLPNGGLKSQTGKERLLRLTERMMRSFCVDISASTSNFWMPLPISRAEDFRVMTKTITPSPASPTTSIAFASSLWLPAPPRSIFNFLRRSDSRNKWDLLSRELVIRELTYIIKGDNPENRISILQANSDPNRIEILYLQESYSDPTGFYIVYAPMDVISMATLVDGGNPDYVNILPSGFVIHPSHKPITSNYNGHGHQVDGSVLTLFFHILDGCSTEDSIYIPRESLDTVHRILTETSVLIKDAVVSGDNP</sequence>
<evidence type="ECO:0000313" key="9">
    <source>
        <dbReference type="Proteomes" id="UP000027138"/>
    </source>
</evidence>
<dbReference type="InterPro" id="IPR042160">
    <property type="entry name" value="HD-Zip_IV"/>
</dbReference>
<dbReference type="Pfam" id="PF25797">
    <property type="entry name" value="PDF2_C"/>
    <property type="match status" value="1"/>
</dbReference>
<protein>
    <recommendedName>
        <fullName evidence="7">START domain-containing protein</fullName>
    </recommendedName>
</protein>
<dbReference type="SUPFAM" id="SSF55961">
    <property type="entry name" value="Bet v1-like"/>
    <property type="match status" value="2"/>
</dbReference>
<dbReference type="PANTHER" id="PTHR45654:SF48">
    <property type="entry name" value="START DOMAIN-CONTAINING PROTEIN"/>
    <property type="match status" value="1"/>
</dbReference>
<dbReference type="InterPro" id="IPR057993">
    <property type="entry name" value="HD-Zip_IV_C"/>
</dbReference>
<keyword evidence="5" id="KW-0539">Nucleus</keyword>
<feature type="compositionally biased region" description="Low complexity" evidence="6">
    <location>
        <begin position="89"/>
        <end position="109"/>
    </location>
</feature>
<evidence type="ECO:0000259" key="7">
    <source>
        <dbReference type="PROSITE" id="PS50848"/>
    </source>
</evidence>
<dbReference type="Pfam" id="PF01852">
    <property type="entry name" value="START"/>
    <property type="match status" value="1"/>
</dbReference>
<evidence type="ECO:0000256" key="4">
    <source>
        <dbReference type="ARBA" id="ARBA00023163"/>
    </source>
</evidence>
<evidence type="ECO:0000256" key="5">
    <source>
        <dbReference type="ARBA" id="ARBA00023242"/>
    </source>
</evidence>
<name>A0A067L3J5_JATCU</name>
<dbReference type="AlphaFoldDB" id="A0A067L3J5"/>
<feature type="domain" description="START" evidence="7">
    <location>
        <begin position="129"/>
        <end position="400"/>
    </location>
</feature>
<dbReference type="GO" id="GO:0008289">
    <property type="term" value="F:lipid binding"/>
    <property type="evidence" value="ECO:0007669"/>
    <property type="project" value="InterPro"/>
</dbReference>
<reference evidence="8 9" key="1">
    <citation type="journal article" date="2014" name="PLoS ONE">
        <title>Global Analysis of Gene Expression Profiles in Physic Nut (Jatropha curcas L.) Seedlings Exposed to Salt Stress.</title>
        <authorList>
            <person name="Zhang L."/>
            <person name="Zhang C."/>
            <person name="Wu P."/>
            <person name="Chen Y."/>
            <person name="Li M."/>
            <person name="Jiang H."/>
            <person name="Wu G."/>
        </authorList>
    </citation>
    <scope>NUCLEOTIDE SEQUENCE [LARGE SCALE GENOMIC DNA]</scope>
    <source>
        <strain evidence="9">cv. GZQX0401</strain>
        <tissue evidence="8">Young leaves</tissue>
    </source>
</reference>
<keyword evidence="9" id="KW-1185">Reference proteome</keyword>
<dbReference type="PROSITE" id="PS50848">
    <property type="entry name" value="START"/>
    <property type="match status" value="1"/>
</dbReference>
<dbReference type="STRING" id="180498.A0A067L3J5"/>
<evidence type="ECO:0000256" key="6">
    <source>
        <dbReference type="SAM" id="MobiDB-lite"/>
    </source>
</evidence>
<keyword evidence="2" id="KW-0238">DNA-binding</keyword>
<keyword evidence="4" id="KW-0804">Transcription</keyword>
<evidence type="ECO:0000256" key="3">
    <source>
        <dbReference type="ARBA" id="ARBA00023155"/>
    </source>
</evidence>
<keyword evidence="3" id="KW-0371">Homeobox</keyword>
<accession>A0A067L3J5</accession>
<evidence type="ECO:0000256" key="2">
    <source>
        <dbReference type="ARBA" id="ARBA00023125"/>
    </source>
</evidence>
<dbReference type="InterPro" id="IPR002913">
    <property type="entry name" value="START_lipid-bd_dom"/>
</dbReference>
<dbReference type="PANTHER" id="PTHR45654">
    <property type="entry name" value="HOMEOBOX-LEUCINE ZIPPER PROTEIN MERISTEM L1"/>
    <property type="match status" value="1"/>
</dbReference>
<keyword evidence="1" id="KW-0805">Transcription regulation</keyword>
<evidence type="ECO:0000313" key="8">
    <source>
        <dbReference type="EMBL" id="KDP39075.1"/>
    </source>
</evidence>
<feature type="region of interest" description="Disordered" evidence="6">
    <location>
        <begin position="76"/>
        <end position="109"/>
    </location>
</feature>
<evidence type="ECO:0000256" key="1">
    <source>
        <dbReference type="ARBA" id="ARBA00023015"/>
    </source>
</evidence>
<dbReference type="OrthoDB" id="1569773at2759"/>
<dbReference type="SMART" id="SM00234">
    <property type="entry name" value="START"/>
    <property type="match status" value="1"/>
</dbReference>